<sequence length="1040" mass="113784">MQHLFGCFLLEKHFAKGSCATHKGGVRIKEGNVSGTELQQRLICDMCGEIMDEEDVSREAEYVPATYMHGKYVLLYLTDPTGNNIAAYKPAMEPAATPFSVGYGHNALSTPSPSSSIHVTDSTVRLPLTTGVPALAYNTQFISSATTVTSKSSRRVKSLISAFYDLLIRQLTVSSSQDGKPVFPVVILEVRQPIGLDDAPPSNIVLGEQRAVSAIATTTDAARDVPSSSSPQKTEGIRSVLDFSPTEPRPSLNIAITSSPFFGGWFSLEAPNAYRQVIKTFGVSTWPSVLLFDPNGRLLTIHALNYIEREMSYGTVDSSQPFSPAGHEAEHQDRYAGFHSDFPWLMEETPEVTDKESESSIDAFPFSSLLRRLIPHTRRVGRALDCDFPAEPECMAERDEYVKPDECLDGATHLALYFSGGWHPSSNKILPRLRSLWSALNGGVEDVDSGRDHHKEERFWNMEREALNVSLSGAGLTSVPQCILSYRTGAYGGRHYSNSQMDSDTRGFSSNNSPLETPVRMSKEKVFRDASPHVNLGTEPKPEGTSAKQLSGVPSRSLSPAHSSSQRQPSSPSPQERLEEKVELDRGEEEEEEEKQQQQQQQQRRAVHLQVVYLSCDTDKSQLYSVLGDMPSSWLCVSSLFGPNHRKMLEECLDIFDVRVFPRLVFMEVRSGSEMPGPASGSSLVTLLPNLNFHVLQSHGEGLIFCDNGVKEFPWREEKRGGLPQLPFRLPVAHEFSLLSGSRGAIKSFLAEGGCLFLLCGTGKVSAELHKMCAAAVNEASLWWSQEIGLFLERLKSRLTSSSRGTLAPTDCCASEQVPGNPHWSTTSDVWASVTSAATLLESSAAATNEQMPYLPVYFFDAVVEETAMGNDLEAESQNGSDGGEGHISSACKEEKALLQEYIFSEVLEDAHLLPPVEGEPFLLCVQWPGRRAAVLRQKFEYENGSGPASAISLRSSCSTGTNAPHPNSYVTSGNAMLLDARQVGMAASPGASTVPCHCPCSLSAAMRLEPSSGLYSPNPLCSVPHVKAFIAQHAVWRRR</sequence>
<dbReference type="VEuPathDB" id="TriTrypDB:TcCL_NonESM06139"/>
<dbReference type="VEuPathDB" id="TriTrypDB:C3747_47g257"/>
<dbReference type="VEuPathDB" id="TriTrypDB:TCSYLVIO_004288"/>
<feature type="compositionally biased region" description="Basic and acidic residues" evidence="1">
    <location>
        <begin position="521"/>
        <end position="531"/>
    </location>
</feature>
<dbReference type="VEuPathDB" id="TriTrypDB:TcG_02877"/>
<feature type="region of interest" description="Disordered" evidence="1">
    <location>
        <begin position="497"/>
        <end position="602"/>
    </location>
</feature>
<dbReference type="VEuPathDB" id="TriTrypDB:TCSYLVIO_004289"/>
<dbReference type="VEuPathDB" id="TriTrypDB:ECC02_007328"/>
<evidence type="ECO:0000313" key="3">
    <source>
        <dbReference type="Proteomes" id="UP000246078"/>
    </source>
</evidence>
<organism evidence="2 3">
    <name type="scientific">Trypanosoma cruzi</name>
    <dbReference type="NCBI Taxonomy" id="5693"/>
    <lineage>
        <taxon>Eukaryota</taxon>
        <taxon>Discoba</taxon>
        <taxon>Euglenozoa</taxon>
        <taxon>Kinetoplastea</taxon>
        <taxon>Metakinetoplastina</taxon>
        <taxon>Trypanosomatida</taxon>
        <taxon>Trypanosomatidae</taxon>
        <taxon>Trypanosoma</taxon>
        <taxon>Schizotrypanum</taxon>
    </lineage>
</organism>
<dbReference type="VEuPathDB" id="TriTrypDB:C4B63_10g132"/>
<dbReference type="AlphaFoldDB" id="A0A2V2WW36"/>
<evidence type="ECO:0008006" key="4">
    <source>
        <dbReference type="Google" id="ProtNLM"/>
    </source>
</evidence>
<evidence type="ECO:0000313" key="2">
    <source>
        <dbReference type="EMBL" id="PWV12860.1"/>
    </source>
</evidence>
<comment type="caution">
    <text evidence="2">The sequence shown here is derived from an EMBL/GenBank/DDBJ whole genome shotgun (WGS) entry which is preliminary data.</text>
</comment>
<name>A0A2V2WW36_TRYCR</name>
<feature type="compositionally biased region" description="Polar residues" evidence="1">
    <location>
        <begin position="497"/>
        <end position="515"/>
    </location>
</feature>
<reference evidence="2 3" key="1">
    <citation type="journal article" date="2018" name="Microb. Genom.">
        <title>Expanding an expanded genome: long-read sequencing of Trypanosoma cruzi.</title>
        <authorList>
            <person name="Berna L."/>
            <person name="Rodriguez M."/>
            <person name="Chiribao M.L."/>
            <person name="Parodi-Talice A."/>
            <person name="Pita S."/>
            <person name="Rijo G."/>
            <person name="Alvarez-Valin F."/>
            <person name="Robello C."/>
        </authorList>
    </citation>
    <scope>NUCLEOTIDE SEQUENCE [LARGE SCALE GENOMIC DNA]</scope>
    <source>
        <strain evidence="2 3">TCC</strain>
    </source>
</reference>
<feature type="compositionally biased region" description="Low complexity" evidence="1">
    <location>
        <begin position="555"/>
        <end position="575"/>
    </location>
</feature>
<gene>
    <name evidence="2" type="ORF">C3747_47g257</name>
</gene>
<dbReference type="EMBL" id="PRFC01000047">
    <property type="protein sequence ID" value="PWV12860.1"/>
    <property type="molecule type" value="Genomic_DNA"/>
</dbReference>
<protein>
    <recommendedName>
        <fullName evidence="4">Thioredoxin-like fold domain-containing protein</fullName>
    </recommendedName>
</protein>
<dbReference type="VEuPathDB" id="TriTrypDB:TCDM_04290"/>
<dbReference type="VEuPathDB" id="TriTrypDB:Tc_MARK_3088"/>
<proteinExistence type="predicted"/>
<feature type="compositionally biased region" description="Basic and acidic residues" evidence="1">
    <location>
        <begin position="576"/>
        <end position="585"/>
    </location>
</feature>
<accession>A0A2V2WW36</accession>
<dbReference type="VEuPathDB" id="TriTrypDB:TcCLB.504029.101"/>
<dbReference type="Proteomes" id="UP000246078">
    <property type="component" value="Unassembled WGS sequence"/>
</dbReference>
<dbReference type="VEuPathDB" id="TriTrypDB:BCY84_15089"/>
<dbReference type="VEuPathDB" id="TriTrypDB:TcBrA4_0128670"/>
<evidence type="ECO:0000256" key="1">
    <source>
        <dbReference type="SAM" id="MobiDB-lite"/>
    </source>
</evidence>
<dbReference type="VEuPathDB" id="TriTrypDB:TcCLB.509997.60"/>